<dbReference type="GO" id="GO:0061630">
    <property type="term" value="F:ubiquitin protein ligase activity"/>
    <property type="evidence" value="ECO:0007669"/>
    <property type="project" value="InterPro"/>
</dbReference>
<name>A0A4S4LMK6_9AGAM</name>
<evidence type="ECO:0000256" key="1">
    <source>
        <dbReference type="ARBA" id="ARBA00004496"/>
    </source>
</evidence>
<evidence type="ECO:0000259" key="11">
    <source>
        <dbReference type="PROSITE" id="PS50897"/>
    </source>
</evidence>
<feature type="compositionally biased region" description="Basic and acidic residues" evidence="10">
    <location>
        <begin position="1"/>
        <end position="15"/>
    </location>
</feature>
<dbReference type="Pfam" id="PF13445">
    <property type="entry name" value="zf-RING_UBOX"/>
    <property type="match status" value="1"/>
</dbReference>
<keyword evidence="4 9" id="KW-0863">Zinc-finger</keyword>
<dbReference type="EMBL" id="SGPL01000354">
    <property type="protein sequence ID" value="THH13432.1"/>
    <property type="molecule type" value="Genomic_DNA"/>
</dbReference>
<dbReference type="SMART" id="SM00668">
    <property type="entry name" value="CTLH"/>
    <property type="match status" value="1"/>
</dbReference>
<evidence type="ECO:0000256" key="2">
    <source>
        <dbReference type="ARBA" id="ARBA00022490"/>
    </source>
</evidence>
<evidence type="ECO:0000256" key="3">
    <source>
        <dbReference type="ARBA" id="ARBA00022723"/>
    </source>
</evidence>
<dbReference type="InterPro" id="IPR006595">
    <property type="entry name" value="CTLH_C"/>
</dbReference>
<comment type="caution">
    <text evidence="13">The sequence shown here is derived from an EMBL/GenBank/DDBJ whole genome shotgun (WGS) entry which is preliminary data.</text>
</comment>
<protein>
    <recommendedName>
        <fullName evidence="8">GID complex catalytic subunit 2</fullName>
    </recommendedName>
    <alternativeName>
        <fullName evidence="7">Glucose-induced degradation protein 2</fullName>
    </alternativeName>
</protein>
<feature type="zinc finger region" description="RING-Gid-type" evidence="9">
    <location>
        <begin position="329"/>
        <end position="379"/>
    </location>
</feature>
<dbReference type="PROSITE" id="PS51867">
    <property type="entry name" value="ZF_RING_GID"/>
    <property type="match status" value="1"/>
</dbReference>
<dbReference type="AlphaFoldDB" id="A0A4S4LMK6"/>
<dbReference type="OrthoDB" id="1933281at2759"/>
<comment type="similarity">
    <text evidence="6">Belongs to the RMD5/GID2 family.</text>
</comment>
<organism evidence="13 14">
    <name type="scientific">Bondarzewia mesenterica</name>
    <dbReference type="NCBI Taxonomy" id="1095465"/>
    <lineage>
        <taxon>Eukaryota</taxon>
        <taxon>Fungi</taxon>
        <taxon>Dikarya</taxon>
        <taxon>Basidiomycota</taxon>
        <taxon>Agaricomycotina</taxon>
        <taxon>Agaricomycetes</taxon>
        <taxon>Russulales</taxon>
        <taxon>Bondarzewiaceae</taxon>
        <taxon>Bondarzewia</taxon>
    </lineage>
</organism>
<dbReference type="InterPro" id="IPR044063">
    <property type="entry name" value="ZF_RING_GID"/>
</dbReference>
<reference evidence="13 14" key="1">
    <citation type="submission" date="2019-02" db="EMBL/GenBank/DDBJ databases">
        <title>Genome sequencing of the rare red list fungi Bondarzewia mesenterica.</title>
        <authorList>
            <person name="Buettner E."/>
            <person name="Kellner H."/>
        </authorList>
    </citation>
    <scope>NUCLEOTIDE SEQUENCE [LARGE SCALE GENOMIC DNA]</scope>
    <source>
        <strain evidence="13 14">DSM 108281</strain>
    </source>
</reference>
<evidence type="ECO:0000256" key="7">
    <source>
        <dbReference type="ARBA" id="ARBA00075398"/>
    </source>
</evidence>
<dbReference type="InterPro" id="IPR045098">
    <property type="entry name" value="Fyv10_fam"/>
</dbReference>
<gene>
    <name evidence="13" type="ORF">EW146_g6787</name>
</gene>
<comment type="subcellular location">
    <subcellularLocation>
        <location evidence="1">Cytoplasm</location>
    </subcellularLocation>
</comment>
<dbReference type="CDD" id="cd16652">
    <property type="entry name" value="dRING_Rmd5p-like"/>
    <property type="match status" value="1"/>
</dbReference>
<proteinExistence type="inferred from homology"/>
<dbReference type="PANTHER" id="PTHR12170">
    <property type="entry name" value="MACROPHAGE ERYTHROBLAST ATTACHER-RELATED"/>
    <property type="match status" value="1"/>
</dbReference>
<keyword evidence="5" id="KW-0862">Zinc</keyword>
<dbReference type="GO" id="GO:0005634">
    <property type="term" value="C:nucleus"/>
    <property type="evidence" value="ECO:0007669"/>
    <property type="project" value="TreeGrafter"/>
</dbReference>
<dbReference type="GO" id="GO:0005737">
    <property type="term" value="C:cytoplasm"/>
    <property type="evidence" value="ECO:0007669"/>
    <property type="project" value="UniProtKB-SubCell"/>
</dbReference>
<dbReference type="Pfam" id="PF10607">
    <property type="entry name" value="CTLH"/>
    <property type="match status" value="1"/>
</dbReference>
<dbReference type="InterPro" id="IPR037683">
    <property type="entry name" value="Rmd5_dRing"/>
</dbReference>
<dbReference type="InterPro" id="IPR024964">
    <property type="entry name" value="CTLH/CRA"/>
</dbReference>
<evidence type="ECO:0000256" key="4">
    <source>
        <dbReference type="ARBA" id="ARBA00022771"/>
    </source>
</evidence>
<dbReference type="PANTHER" id="PTHR12170:SF3">
    <property type="entry name" value="GH10162P"/>
    <property type="match status" value="1"/>
</dbReference>
<feature type="domain" description="RING-Gid-type" evidence="12">
    <location>
        <begin position="329"/>
        <end position="379"/>
    </location>
</feature>
<evidence type="ECO:0000259" key="12">
    <source>
        <dbReference type="PROSITE" id="PS51867"/>
    </source>
</evidence>
<accession>A0A4S4LMK6</accession>
<dbReference type="Proteomes" id="UP000310158">
    <property type="component" value="Unassembled WGS sequence"/>
</dbReference>
<feature type="domain" description="CTLH" evidence="11">
    <location>
        <begin position="146"/>
        <end position="203"/>
    </location>
</feature>
<evidence type="ECO:0000313" key="13">
    <source>
        <dbReference type="EMBL" id="THH13432.1"/>
    </source>
</evidence>
<keyword evidence="14" id="KW-1185">Reference proteome</keyword>
<dbReference type="PROSITE" id="PS50897">
    <property type="entry name" value="CTLH"/>
    <property type="match status" value="1"/>
</dbReference>
<dbReference type="GO" id="GO:0008270">
    <property type="term" value="F:zinc ion binding"/>
    <property type="evidence" value="ECO:0007669"/>
    <property type="project" value="UniProtKB-KW"/>
</dbReference>
<evidence type="ECO:0000256" key="5">
    <source>
        <dbReference type="ARBA" id="ARBA00022833"/>
    </source>
</evidence>
<evidence type="ECO:0000256" key="8">
    <source>
        <dbReference type="ARBA" id="ARBA00080744"/>
    </source>
</evidence>
<evidence type="ECO:0000256" key="10">
    <source>
        <dbReference type="SAM" id="MobiDB-lite"/>
    </source>
</evidence>
<dbReference type="GO" id="GO:0034657">
    <property type="term" value="C:GID complex"/>
    <property type="evidence" value="ECO:0007669"/>
    <property type="project" value="TreeGrafter"/>
</dbReference>
<feature type="region of interest" description="Disordered" evidence="10">
    <location>
        <begin position="1"/>
        <end position="26"/>
    </location>
</feature>
<dbReference type="GO" id="GO:0043161">
    <property type="term" value="P:proteasome-mediated ubiquitin-dependent protein catabolic process"/>
    <property type="evidence" value="ECO:0007669"/>
    <property type="project" value="InterPro"/>
</dbReference>
<evidence type="ECO:0000313" key="14">
    <source>
        <dbReference type="Proteomes" id="UP000310158"/>
    </source>
</evidence>
<evidence type="ECO:0000256" key="9">
    <source>
        <dbReference type="PROSITE-ProRule" id="PRU01215"/>
    </source>
</evidence>
<dbReference type="FunFam" id="3.30.40.10:FF:000143">
    <property type="entry name" value="Regulator of gluconeogenesis Rmd5"/>
    <property type="match status" value="1"/>
</dbReference>
<evidence type="ECO:0000256" key="6">
    <source>
        <dbReference type="ARBA" id="ARBA00061136"/>
    </source>
</evidence>
<dbReference type="InterPro" id="IPR027370">
    <property type="entry name" value="Znf-RING_euk"/>
</dbReference>
<keyword evidence="2" id="KW-0963">Cytoplasm</keyword>
<keyword evidence="3" id="KW-0479">Metal-binding</keyword>
<sequence>MDAALKELDKLDKLTSKSSNKGKSPAIAESLDSLLQTLSSIKQHLQDGLASEEEIRTLSKTVETRKKEIDERQKEVYNSLARYGKALDKRFTNPLPTYNPLFTSPTAEKALEHVIAMHFLRIGRFSTAETFIEEFNVDIPSELQAQFIDLHRILIALREQNIEPALEWVRNNRAFLKSRSSSLEFHLHRAEYLRLLRVSRVLYPRNALDYANRYLGSFYDSHPSDLQRLMSCILYLPNLESSPYPELASPTIHSDLEPMFATEFSACLGMGKQVPLKVVGDIGGGGALAKIEKGRKIMRERKSEWSQADELPIEIPLPPENRYHSIFACPVSKDQSTEQNPPMMMTCGHVISKDSLQKLSKGNGQVFNQHRIGEDDANL</sequence>